<evidence type="ECO:0008006" key="8">
    <source>
        <dbReference type="Google" id="ProtNLM"/>
    </source>
</evidence>
<keyword evidence="3" id="KW-0804">Transcription</keyword>
<dbReference type="PANTHER" id="PTHR46133">
    <property type="entry name" value="BHLH TRANSCRIPTION FACTOR"/>
    <property type="match status" value="1"/>
</dbReference>
<organism evidence="6 7">
    <name type="scientific">Escallonia herrerae</name>
    <dbReference type="NCBI Taxonomy" id="1293975"/>
    <lineage>
        <taxon>Eukaryota</taxon>
        <taxon>Viridiplantae</taxon>
        <taxon>Streptophyta</taxon>
        <taxon>Embryophyta</taxon>
        <taxon>Tracheophyta</taxon>
        <taxon>Spermatophyta</taxon>
        <taxon>Magnoliopsida</taxon>
        <taxon>eudicotyledons</taxon>
        <taxon>Gunneridae</taxon>
        <taxon>Pentapetalae</taxon>
        <taxon>asterids</taxon>
        <taxon>campanulids</taxon>
        <taxon>Escalloniales</taxon>
        <taxon>Escalloniaceae</taxon>
        <taxon>Escallonia</taxon>
    </lineage>
</organism>
<reference evidence="6" key="1">
    <citation type="submission" date="2022-12" db="EMBL/GenBank/DDBJ databases">
        <title>Draft genome assemblies for two species of Escallonia (Escalloniales).</title>
        <authorList>
            <person name="Chanderbali A."/>
            <person name="Dervinis C."/>
            <person name="Anghel I."/>
            <person name="Soltis D."/>
            <person name="Soltis P."/>
            <person name="Zapata F."/>
        </authorList>
    </citation>
    <scope>NUCLEOTIDE SEQUENCE</scope>
    <source>
        <strain evidence="6">UCBG64.0493</strain>
        <tissue evidence="6">Leaf</tissue>
    </source>
</reference>
<evidence type="ECO:0000256" key="4">
    <source>
        <dbReference type="ARBA" id="ARBA00023242"/>
    </source>
</evidence>
<sequence length="413" mass="45350">MIPPEENGSNWLFDYGMLDDIPVPGGDLPSLGPGFTWPSDGFTGSTALSAEEDSFASLDGLHKYGSRKRFVELSSILEPGRPPKMDKVALLGDAVRMVNQLRDEVQKLKDSFGNLQKSISESKTEKSELRDEKQRLKADKEKLAQQVKGLSNQASLLPHPSVVSASFAAPRQVIASKMVPFFGYPGVSMWQYVPSAVVDTSRDHEENPDWLFDYGLIEGIPVPCGYLPPLEPGFHWPSDSLSGPIGPSLDFVDTFANSEGEGVKESGSRKRFQELSSILEPGRPPKVDKVVILSDAGRMVSQLRDETQKLKESCGSLQEKINELKAEKNELRDEKQKLKAEKEKLERQLKGVIPQPGFLPPPSAMPAPFALPGQVVGSKLVPFVSYPGVSMWQFMPPAAVDTSEDHVLRPPVA</sequence>
<dbReference type="InterPro" id="IPR036638">
    <property type="entry name" value="HLH_DNA-bd_sf"/>
</dbReference>
<dbReference type="Gene3D" id="1.20.5.340">
    <property type="match status" value="2"/>
</dbReference>
<evidence type="ECO:0000256" key="2">
    <source>
        <dbReference type="ARBA" id="ARBA00023015"/>
    </source>
</evidence>
<dbReference type="AlphaFoldDB" id="A0AA88WF17"/>
<dbReference type="EMBL" id="JAVXUP010000573">
    <property type="protein sequence ID" value="KAK3024949.1"/>
    <property type="molecule type" value="Genomic_DNA"/>
</dbReference>
<comment type="caution">
    <text evidence="6">The sequence shown here is derived from an EMBL/GenBank/DDBJ whole genome shotgun (WGS) entry which is preliminary data.</text>
</comment>
<evidence type="ECO:0000256" key="3">
    <source>
        <dbReference type="ARBA" id="ARBA00023163"/>
    </source>
</evidence>
<name>A0AA88WF17_9ASTE</name>
<dbReference type="GO" id="GO:0003700">
    <property type="term" value="F:DNA-binding transcription factor activity"/>
    <property type="evidence" value="ECO:0007669"/>
    <property type="project" value="InterPro"/>
</dbReference>
<keyword evidence="2" id="KW-0805">Transcription regulation</keyword>
<dbReference type="SUPFAM" id="SSF47459">
    <property type="entry name" value="HLH, helix-loop-helix DNA-binding domain"/>
    <property type="match status" value="2"/>
</dbReference>
<dbReference type="PANTHER" id="PTHR46133:SF23">
    <property type="entry name" value="TRANSCRIPTION FACTOR ILR3-LIKE"/>
    <property type="match status" value="1"/>
</dbReference>
<keyword evidence="4" id="KW-0539">Nucleus</keyword>
<protein>
    <recommendedName>
        <fullName evidence="8">Transcription factor ILR3</fullName>
    </recommendedName>
</protein>
<evidence type="ECO:0000313" key="6">
    <source>
        <dbReference type="EMBL" id="KAK3024949.1"/>
    </source>
</evidence>
<dbReference type="GO" id="GO:0046983">
    <property type="term" value="F:protein dimerization activity"/>
    <property type="evidence" value="ECO:0007669"/>
    <property type="project" value="InterPro"/>
</dbReference>
<evidence type="ECO:0000256" key="1">
    <source>
        <dbReference type="ARBA" id="ARBA00004123"/>
    </source>
</evidence>
<dbReference type="GO" id="GO:0006879">
    <property type="term" value="P:intracellular iron ion homeostasis"/>
    <property type="evidence" value="ECO:0007669"/>
    <property type="project" value="InterPro"/>
</dbReference>
<accession>A0AA88WF17</accession>
<gene>
    <name evidence="6" type="ORF">RJ639_042756</name>
</gene>
<keyword evidence="7" id="KW-1185">Reference proteome</keyword>
<dbReference type="GO" id="GO:0005634">
    <property type="term" value="C:nucleus"/>
    <property type="evidence" value="ECO:0007669"/>
    <property type="project" value="UniProtKB-SubCell"/>
</dbReference>
<proteinExistence type="predicted"/>
<feature type="coiled-coil region" evidence="5">
    <location>
        <begin position="300"/>
        <end position="351"/>
    </location>
</feature>
<evidence type="ECO:0000313" key="7">
    <source>
        <dbReference type="Proteomes" id="UP001188597"/>
    </source>
</evidence>
<feature type="coiled-coil region" evidence="5">
    <location>
        <begin position="91"/>
        <end position="153"/>
    </location>
</feature>
<keyword evidence="5" id="KW-0175">Coiled coil</keyword>
<dbReference type="Proteomes" id="UP001188597">
    <property type="component" value="Unassembled WGS sequence"/>
</dbReference>
<comment type="subcellular location">
    <subcellularLocation>
        <location evidence="1">Nucleus</location>
    </subcellularLocation>
</comment>
<evidence type="ECO:0000256" key="5">
    <source>
        <dbReference type="SAM" id="Coils"/>
    </source>
</evidence>
<dbReference type="InterPro" id="IPR044818">
    <property type="entry name" value="ILR3-like"/>
</dbReference>
<dbReference type="CDD" id="cd14686">
    <property type="entry name" value="bZIP"/>
    <property type="match status" value="1"/>
</dbReference>